<dbReference type="RefSeq" id="WP_068909355.1">
    <property type="nucleotide sequence ID" value="NZ_LXEW01000038.1"/>
</dbReference>
<accession>A0A1B7JR53</accession>
<dbReference type="AlphaFoldDB" id="A0A1B7JR53"/>
<name>A0A1B7JR53_9GAMM</name>
<evidence type="ECO:0000313" key="1">
    <source>
        <dbReference type="EMBL" id="OAT50184.1"/>
    </source>
</evidence>
<comment type="caution">
    <text evidence="1">The sequence shown here is derived from an EMBL/GenBank/DDBJ whole genome shotgun (WGS) entry which is preliminary data.</text>
</comment>
<evidence type="ECO:0000313" key="2">
    <source>
        <dbReference type="Proteomes" id="UP000078224"/>
    </source>
</evidence>
<dbReference type="PATRIC" id="fig|1354272.4.peg.2796"/>
<proteinExistence type="predicted"/>
<dbReference type="EMBL" id="LXEW01000038">
    <property type="protein sequence ID" value="OAT50184.1"/>
    <property type="molecule type" value="Genomic_DNA"/>
</dbReference>
<organism evidence="1 2">
    <name type="scientific">Providencia heimbachae ATCC 35613</name>
    <dbReference type="NCBI Taxonomy" id="1354272"/>
    <lineage>
        <taxon>Bacteria</taxon>
        <taxon>Pseudomonadati</taxon>
        <taxon>Pseudomonadota</taxon>
        <taxon>Gammaproteobacteria</taxon>
        <taxon>Enterobacterales</taxon>
        <taxon>Morganellaceae</taxon>
        <taxon>Providencia</taxon>
    </lineage>
</organism>
<gene>
    <name evidence="1" type="ORF">M998_2741</name>
</gene>
<reference evidence="1 2" key="1">
    <citation type="submission" date="2016-04" db="EMBL/GenBank/DDBJ databases">
        <title>ATOL: Assembling a taxonomically balanced genome-scale reconstruction of the evolutionary history of the Enterobacteriaceae.</title>
        <authorList>
            <person name="Plunkett G.III."/>
            <person name="Neeno-Eckwall E.C."/>
            <person name="Glasner J.D."/>
            <person name="Perna N.T."/>
        </authorList>
    </citation>
    <scope>NUCLEOTIDE SEQUENCE [LARGE SCALE GENOMIC DNA]</scope>
    <source>
        <strain evidence="1 2">ATCC 35613</strain>
    </source>
</reference>
<protein>
    <submittedName>
        <fullName evidence="1">Uncharacterized protein</fullName>
    </submittedName>
</protein>
<keyword evidence="2" id="KW-1185">Reference proteome</keyword>
<sequence>MPSSISYKVYTDIPSTIKNKSKVFFNKSANKFRKGITKIKQFDALKKSELSNISGSKPKIKGDTLAASEKLSSSLSDSITKVNVENIISNKIADVKLSTFNKISSEHTIRDIIELKKGNFDVSVKTLNKISDKLQGMKQHLSLDDFELELKSLIEILAKRKLADKVHQKIEAVCSQYLTKLDKPIENKVKEEKSEGISKELSLLVKIAVKPNPQTIPSMMESINFPERVESYFYNILKINHIKKESLNSLSKEIDNIKNELTSDDFGLKLYDLCHVISDLKYKSVTNEFIVNYLNGMGDSQQLNQNDMIDVIENNLSAIKQPPVKLMGNVNIFEDVNELINEINNKKEMSDTQLYQLDAKINTLKEKEIAESFILKMQALWGRIVDTAPNDIIEKMSLIFAKYINVNVKVEDFSNIEYKNKKPEKLSKRILKGIEWAVFVLAKKVKNMRSNISHFFQR</sequence>
<dbReference type="Proteomes" id="UP000078224">
    <property type="component" value="Unassembled WGS sequence"/>
</dbReference>